<protein>
    <submittedName>
        <fullName evidence="2">Uncharacterized protein</fullName>
    </submittedName>
</protein>
<accession>A0A699Q3N2</accession>
<organism evidence="2">
    <name type="scientific">Tanacetum cinerariifolium</name>
    <name type="common">Dalmatian daisy</name>
    <name type="synonym">Chrysanthemum cinerariifolium</name>
    <dbReference type="NCBI Taxonomy" id="118510"/>
    <lineage>
        <taxon>Eukaryota</taxon>
        <taxon>Viridiplantae</taxon>
        <taxon>Streptophyta</taxon>
        <taxon>Embryophyta</taxon>
        <taxon>Tracheophyta</taxon>
        <taxon>Spermatophyta</taxon>
        <taxon>Magnoliopsida</taxon>
        <taxon>eudicotyledons</taxon>
        <taxon>Gunneridae</taxon>
        <taxon>Pentapetalae</taxon>
        <taxon>asterids</taxon>
        <taxon>campanulids</taxon>
        <taxon>Asterales</taxon>
        <taxon>Asteraceae</taxon>
        <taxon>Asteroideae</taxon>
        <taxon>Anthemideae</taxon>
        <taxon>Anthemidinae</taxon>
        <taxon>Tanacetum</taxon>
    </lineage>
</organism>
<gene>
    <name evidence="2" type="ORF">Tci_831522</name>
</gene>
<proteinExistence type="predicted"/>
<feature type="non-terminal residue" evidence="2">
    <location>
        <position position="1"/>
    </location>
</feature>
<evidence type="ECO:0000313" key="2">
    <source>
        <dbReference type="EMBL" id="GFC59552.1"/>
    </source>
</evidence>
<sequence>ELQRNEFAPHRLPQREGNVNGWLIEDEDEPLEHQASDKEVDSDLESIASSKPMIKKTTKADPDRGSRNCPYCSK</sequence>
<comment type="caution">
    <text evidence="2">The sequence shown here is derived from an EMBL/GenBank/DDBJ whole genome shotgun (WGS) entry which is preliminary data.</text>
</comment>
<name>A0A699Q3N2_TANCI</name>
<dbReference type="AlphaFoldDB" id="A0A699Q3N2"/>
<evidence type="ECO:0000256" key="1">
    <source>
        <dbReference type="SAM" id="MobiDB-lite"/>
    </source>
</evidence>
<reference evidence="2" key="1">
    <citation type="journal article" date="2019" name="Sci. Rep.">
        <title>Draft genome of Tanacetum cinerariifolium, the natural source of mosquito coil.</title>
        <authorList>
            <person name="Yamashiro T."/>
            <person name="Shiraishi A."/>
            <person name="Satake H."/>
            <person name="Nakayama K."/>
        </authorList>
    </citation>
    <scope>NUCLEOTIDE SEQUENCE</scope>
</reference>
<feature type="region of interest" description="Disordered" evidence="1">
    <location>
        <begin position="1"/>
        <end position="74"/>
    </location>
</feature>
<dbReference type="EMBL" id="BKCJ010982011">
    <property type="protein sequence ID" value="GFC59552.1"/>
    <property type="molecule type" value="Genomic_DNA"/>
</dbReference>
<feature type="compositionally biased region" description="Basic and acidic residues" evidence="1">
    <location>
        <begin position="31"/>
        <end position="41"/>
    </location>
</feature>